<dbReference type="SMART" id="SM00530">
    <property type="entry name" value="HTH_XRE"/>
    <property type="match status" value="1"/>
</dbReference>
<dbReference type="Proteomes" id="UP000245629">
    <property type="component" value="Chromosome 1"/>
</dbReference>
<dbReference type="KEGG" id="azz:DEW08_01610"/>
<keyword evidence="3" id="KW-1185">Reference proteome</keyword>
<accession>A0A2S2CKQ5</accession>
<dbReference type="EMBL" id="CP029352">
    <property type="protein sequence ID" value="AWK85052.1"/>
    <property type="molecule type" value="Genomic_DNA"/>
</dbReference>
<name>A0A2S2CKQ5_9PROT</name>
<proteinExistence type="predicted"/>
<dbReference type="AlphaFoldDB" id="A0A2S2CKQ5"/>
<dbReference type="Pfam" id="PF13560">
    <property type="entry name" value="HTH_31"/>
    <property type="match status" value="1"/>
</dbReference>
<dbReference type="RefSeq" id="WP_109323890.1">
    <property type="nucleotide sequence ID" value="NZ_CP029352.1"/>
</dbReference>
<dbReference type="PROSITE" id="PS50943">
    <property type="entry name" value="HTH_CROC1"/>
    <property type="match status" value="1"/>
</dbReference>
<dbReference type="SUPFAM" id="SSF47413">
    <property type="entry name" value="lambda repressor-like DNA-binding domains"/>
    <property type="match status" value="1"/>
</dbReference>
<reference evidence="3" key="1">
    <citation type="submission" date="2018-05" db="EMBL/GenBank/DDBJ databases">
        <title>Azospirillum thermophila sp. nov., a novel isolated from hot spring.</title>
        <authorList>
            <person name="Zhao Z."/>
        </authorList>
    </citation>
    <scope>NUCLEOTIDE SEQUENCE [LARGE SCALE GENOMIC DNA]</scope>
    <source>
        <strain evidence="3">CFH 70021</strain>
    </source>
</reference>
<sequence length="70" mass="7977">MELKEYRDAKSITLAGLAAAVGVTEVAMSRYERGIRFPRPEIIERIEEATDGAVRAEDFLRVRRRRGETP</sequence>
<gene>
    <name evidence="2" type="ORF">DEW08_01610</name>
</gene>
<dbReference type="InterPro" id="IPR010982">
    <property type="entry name" value="Lambda_DNA-bd_dom_sf"/>
</dbReference>
<evidence type="ECO:0000313" key="2">
    <source>
        <dbReference type="EMBL" id="AWK85052.1"/>
    </source>
</evidence>
<organism evidence="2 3">
    <name type="scientific">Azospirillum thermophilum</name>
    <dbReference type="NCBI Taxonomy" id="2202148"/>
    <lineage>
        <taxon>Bacteria</taxon>
        <taxon>Pseudomonadati</taxon>
        <taxon>Pseudomonadota</taxon>
        <taxon>Alphaproteobacteria</taxon>
        <taxon>Rhodospirillales</taxon>
        <taxon>Azospirillaceae</taxon>
        <taxon>Azospirillum</taxon>
    </lineage>
</organism>
<protein>
    <recommendedName>
        <fullName evidence="1">HTH cro/C1-type domain-containing protein</fullName>
    </recommendedName>
</protein>
<dbReference type="Gene3D" id="1.10.260.40">
    <property type="entry name" value="lambda repressor-like DNA-binding domains"/>
    <property type="match status" value="1"/>
</dbReference>
<feature type="domain" description="HTH cro/C1-type" evidence="1">
    <location>
        <begin position="3"/>
        <end position="59"/>
    </location>
</feature>
<evidence type="ECO:0000259" key="1">
    <source>
        <dbReference type="PROSITE" id="PS50943"/>
    </source>
</evidence>
<dbReference type="CDD" id="cd00093">
    <property type="entry name" value="HTH_XRE"/>
    <property type="match status" value="1"/>
</dbReference>
<dbReference type="GO" id="GO:0003677">
    <property type="term" value="F:DNA binding"/>
    <property type="evidence" value="ECO:0007669"/>
    <property type="project" value="InterPro"/>
</dbReference>
<dbReference type="InterPro" id="IPR001387">
    <property type="entry name" value="Cro/C1-type_HTH"/>
</dbReference>
<evidence type="ECO:0000313" key="3">
    <source>
        <dbReference type="Proteomes" id="UP000245629"/>
    </source>
</evidence>